<organism evidence="5 6">
    <name type="scientific">Bradyrhizobium japonicum</name>
    <dbReference type="NCBI Taxonomy" id="375"/>
    <lineage>
        <taxon>Bacteria</taxon>
        <taxon>Pseudomonadati</taxon>
        <taxon>Pseudomonadota</taxon>
        <taxon>Alphaproteobacteria</taxon>
        <taxon>Hyphomicrobiales</taxon>
        <taxon>Nitrobacteraceae</taxon>
        <taxon>Bradyrhizobium</taxon>
    </lineage>
</organism>
<gene>
    <name evidence="5" type="ORF">BSZ19_01660</name>
</gene>
<dbReference type="PANTHER" id="PTHR24567">
    <property type="entry name" value="CRP FAMILY TRANSCRIPTIONAL REGULATORY PROTEIN"/>
    <property type="match status" value="1"/>
</dbReference>
<dbReference type="GO" id="GO:0005829">
    <property type="term" value="C:cytosol"/>
    <property type="evidence" value="ECO:0007669"/>
    <property type="project" value="TreeGrafter"/>
</dbReference>
<dbReference type="InterPro" id="IPR036390">
    <property type="entry name" value="WH_DNA-bd_sf"/>
</dbReference>
<evidence type="ECO:0000256" key="2">
    <source>
        <dbReference type="ARBA" id="ARBA00023125"/>
    </source>
</evidence>
<keyword evidence="1" id="KW-0805">Transcription regulation</keyword>
<dbReference type="EMBL" id="NAFL01000157">
    <property type="protein sequence ID" value="OSJ36963.1"/>
    <property type="molecule type" value="Genomic_DNA"/>
</dbReference>
<dbReference type="SUPFAM" id="SSF51206">
    <property type="entry name" value="cAMP-binding domain-like"/>
    <property type="match status" value="1"/>
</dbReference>
<keyword evidence="3" id="KW-0804">Transcription</keyword>
<dbReference type="InterPro" id="IPR014710">
    <property type="entry name" value="RmlC-like_jellyroll"/>
</dbReference>
<dbReference type="PANTHER" id="PTHR24567:SF74">
    <property type="entry name" value="HTH-TYPE TRANSCRIPTIONAL REGULATOR ARCR"/>
    <property type="match status" value="1"/>
</dbReference>
<evidence type="ECO:0000259" key="4">
    <source>
        <dbReference type="PROSITE" id="PS51063"/>
    </source>
</evidence>
<dbReference type="PROSITE" id="PS51063">
    <property type="entry name" value="HTH_CRP_2"/>
    <property type="match status" value="1"/>
</dbReference>
<evidence type="ECO:0000256" key="1">
    <source>
        <dbReference type="ARBA" id="ARBA00023015"/>
    </source>
</evidence>
<keyword evidence="2" id="KW-0238">DNA-binding</keyword>
<dbReference type="SMART" id="SM00100">
    <property type="entry name" value="cNMP"/>
    <property type="match status" value="1"/>
</dbReference>
<evidence type="ECO:0000313" key="5">
    <source>
        <dbReference type="EMBL" id="OSJ36963.1"/>
    </source>
</evidence>
<proteinExistence type="predicted"/>
<accession>A0A1Y2JXN5</accession>
<reference evidence="5 6" key="1">
    <citation type="submission" date="2017-03" db="EMBL/GenBank/DDBJ databases">
        <title>Whole genome sequences of fourteen strains of Bradyrhizobium canariense and one strain of Bradyrhizobium japonicum isolated from Lupinus (Papilionoideae: Genisteae) species in Algeria.</title>
        <authorList>
            <person name="Crovadore J."/>
            <person name="Chekireb D."/>
            <person name="Brachmann A."/>
            <person name="Chablais R."/>
            <person name="Cochard B."/>
            <person name="Lefort F."/>
        </authorList>
    </citation>
    <scope>NUCLEOTIDE SEQUENCE [LARGE SCALE GENOMIC DNA]</scope>
    <source>
        <strain evidence="5 6">UBMA197</strain>
    </source>
</reference>
<evidence type="ECO:0000313" key="6">
    <source>
        <dbReference type="Proteomes" id="UP000193335"/>
    </source>
</evidence>
<protein>
    <submittedName>
        <fullName evidence="5">Cyclic nucleotide-binding protein</fullName>
    </submittedName>
</protein>
<dbReference type="SUPFAM" id="SSF46785">
    <property type="entry name" value="Winged helix' DNA-binding domain"/>
    <property type="match status" value="1"/>
</dbReference>
<dbReference type="RefSeq" id="WP_085398264.1">
    <property type="nucleotide sequence ID" value="NZ_NAFL01000157.1"/>
</dbReference>
<dbReference type="InterPro" id="IPR000595">
    <property type="entry name" value="cNMP-bd_dom"/>
</dbReference>
<dbReference type="GO" id="GO:0003677">
    <property type="term" value="F:DNA binding"/>
    <property type="evidence" value="ECO:0007669"/>
    <property type="project" value="UniProtKB-KW"/>
</dbReference>
<dbReference type="InterPro" id="IPR012318">
    <property type="entry name" value="HTH_CRP"/>
</dbReference>
<dbReference type="FunFam" id="1.10.10.10:FF:000474">
    <property type="entry name" value="Putative transcriptional regulator, Crp/Fnr family"/>
    <property type="match status" value="1"/>
</dbReference>
<dbReference type="InterPro" id="IPR036388">
    <property type="entry name" value="WH-like_DNA-bd_sf"/>
</dbReference>
<dbReference type="Gene3D" id="1.10.10.10">
    <property type="entry name" value="Winged helix-like DNA-binding domain superfamily/Winged helix DNA-binding domain"/>
    <property type="match status" value="1"/>
</dbReference>
<dbReference type="Pfam" id="PF13545">
    <property type="entry name" value="HTH_Crp_2"/>
    <property type="match status" value="1"/>
</dbReference>
<feature type="domain" description="HTH crp-type" evidence="4">
    <location>
        <begin position="141"/>
        <end position="207"/>
    </location>
</feature>
<name>A0A1Y2JXN5_BRAJP</name>
<sequence>MLHTNAILASLSASDTAALRPHLKATHLQQKTVLYEAGDTINAVYFPLGAVVSLVVSLATGEVTEAAMVGRDGAIGMASALDGRVAMSRAIVQLGGDAMVCDSAAFNGAVLQSVSLIAKVMRHEQTLFAQAQQSTACMANHEIDARLCRWLLRARDLSASDHLPFTQEFLAEMLGVRRTSVTTVARTLQEAGMIKYTRGKIEIIDVEGLREGACECYETVKEQHRNLLGELPSTS</sequence>
<dbReference type="Proteomes" id="UP000193335">
    <property type="component" value="Unassembled WGS sequence"/>
</dbReference>
<dbReference type="Gene3D" id="2.60.120.10">
    <property type="entry name" value="Jelly Rolls"/>
    <property type="match status" value="1"/>
</dbReference>
<dbReference type="InterPro" id="IPR018490">
    <property type="entry name" value="cNMP-bd_dom_sf"/>
</dbReference>
<evidence type="ECO:0000256" key="3">
    <source>
        <dbReference type="ARBA" id="ARBA00023163"/>
    </source>
</evidence>
<dbReference type="InterPro" id="IPR050397">
    <property type="entry name" value="Env_Response_Regulators"/>
</dbReference>
<dbReference type="GO" id="GO:0003700">
    <property type="term" value="F:DNA-binding transcription factor activity"/>
    <property type="evidence" value="ECO:0007669"/>
    <property type="project" value="TreeGrafter"/>
</dbReference>
<comment type="caution">
    <text evidence="5">The sequence shown here is derived from an EMBL/GenBank/DDBJ whole genome shotgun (WGS) entry which is preliminary data.</text>
</comment>
<dbReference type="AlphaFoldDB" id="A0A1Y2JXN5"/>